<evidence type="ECO:0000313" key="2">
    <source>
        <dbReference type="Proteomes" id="UP001056518"/>
    </source>
</evidence>
<organism evidence="1 2">
    <name type="scientific">Stenotrophomonas phage A1432</name>
    <dbReference type="NCBI Taxonomy" id="2930315"/>
    <lineage>
        <taxon>Viruses</taxon>
        <taxon>Duplodnaviria</taxon>
        <taxon>Heunggongvirae</taxon>
        <taxon>Uroviricota</taxon>
        <taxon>Caudoviricetes</taxon>
        <taxon>Mesyanzhinovviridae</taxon>
        <taxon>Bradleyvirinae</taxon>
        <taxon>Ghuizhouvirus</taxon>
        <taxon>Ghuizhouvirus A1432</taxon>
    </lineage>
</organism>
<sequence length="103" mass="12082">MTNKKPKLKWKVAEKETGRYASFQRRNWPTATLNGELAVQIDCVEDYSPYRARTGNHCELVIRVLDRRTGHTWRKLLQRAKTLEGAKRLAQDFADANEDFFRV</sequence>
<evidence type="ECO:0000313" key="1">
    <source>
        <dbReference type="EMBL" id="UTC28011.1"/>
    </source>
</evidence>
<reference evidence="1" key="1">
    <citation type="submission" date="2022-03" db="EMBL/GenBank/DDBJ databases">
        <authorList>
            <person name="Xu M."/>
        </authorList>
    </citation>
    <scope>NUCLEOTIDE SEQUENCE</scope>
</reference>
<dbReference type="EMBL" id="ON005621">
    <property type="protein sequence ID" value="UTC28011.1"/>
    <property type="molecule type" value="Genomic_DNA"/>
</dbReference>
<dbReference type="RefSeq" id="YP_010738466.1">
    <property type="nucleotide sequence ID" value="NC_073027.1"/>
</dbReference>
<keyword evidence="2" id="KW-1185">Reference proteome</keyword>
<dbReference type="KEGG" id="vg:79585837"/>
<dbReference type="Proteomes" id="UP001056518">
    <property type="component" value="Segment"/>
</dbReference>
<protein>
    <submittedName>
        <fullName evidence="1">Uncharacterized protein</fullName>
    </submittedName>
</protein>
<name>A0A9E7SQF2_9CAUD</name>
<proteinExistence type="predicted"/>
<dbReference type="GeneID" id="79585837"/>
<accession>A0A9E7SQF2</accession>